<proteinExistence type="predicted"/>
<name>A0AAQ3P988_VIGMU</name>
<sequence length="130" mass="14898">MHCHRWDLVPQLSIFLLPVSYGNKLELLQIHQLHDMSSPEGCLCCGFLSLGTWSLHSSSNKHVMRPKLENFVALLKIVPHPVTSRLALKWFQLLYVIIFLSILEGGKKWSGIWNYAKRSTKVSVQIEKVS</sequence>
<evidence type="ECO:0000313" key="2">
    <source>
        <dbReference type="Proteomes" id="UP001374535"/>
    </source>
</evidence>
<keyword evidence="2" id="KW-1185">Reference proteome</keyword>
<evidence type="ECO:0000313" key="1">
    <source>
        <dbReference type="EMBL" id="WVZ23380.1"/>
    </source>
</evidence>
<dbReference type="Proteomes" id="UP001374535">
    <property type="component" value="Chromosome 1"/>
</dbReference>
<dbReference type="EMBL" id="CP144700">
    <property type="protein sequence ID" value="WVZ23380.1"/>
    <property type="molecule type" value="Genomic_DNA"/>
</dbReference>
<reference evidence="1 2" key="1">
    <citation type="journal article" date="2023" name="Life. Sci Alliance">
        <title>Evolutionary insights into 3D genome organization and epigenetic landscape of Vigna mungo.</title>
        <authorList>
            <person name="Junaid A."/>
            <person name="Singh B."/>
            <person name="Bhatia S."/>
        </authorList>
    </citation>
    <scope>NUCLEOTIDE SEQUENCE [LARGE SCALE GENOMIC DNA]</scope>
    <source>
        <strain evidence="1">Urdbean</strain>
    </source>
</reference>
<gene>
    <name evidence="1" type="ORF">V8G54_001924</name>
</gene>
<accession>A0AAQ3P988</accession>
<organism evidence="1 2">
    <name type="scientific">Vigna mungo</name>
    <name type="common">Black gram</name>
    <name type="synonym">Phaseolus mungo</name>
    <dbReference type="NCBI Taxonomy" id="3915"/>
    <lineage>
        <taxon>Eukaryota</taxon>
        <taxon>Viridiplantae</taxon>
        <taxon>Streptophyta</taxon>
        <taxon>Embryophyta</taxon>
        <taxon>Tracheophyta</taxon>
        <taxon>Spermatophyta</taxon>
        <taxon>Magnoliopsida</taxon>
        <taxon>eudicotyledons</taxon>
        <taxon>Gunneridae</taxon>
        <taxon>Pentapetalae</taxon>
        <taxon>rosids</taxon>
        <taxon>fabids</taxon>
        <taxon>Fabales</taxon>
        <taxon>Fabaceae</taxon>
        <taxon>Papilionoideae</taxon>
        <taxon>50 kb inversion clade</taxon>
        <taxon>NPAAA clade</taxon>
        <taxon>indigoferoid/millettioid clade</taxon>
        <taxon>Phaseoleae</taxon>
        <taxon>Vigna</taxon>
    </lineage>
</organism>
<protein>
    <submittedName>
        <fullName evidence="1">Uncharacterized protein</fullName>
    </submittedName>
</protein>
<dbReference type="AlphaFoldDB" id="A0AAQ3P988"/>